<organism evidence="1 2">
    <name type="scientific">Cordyceps militaris</name>
    <name type="common">Caterpillar fungus</name>
    <name type="synonym">Clavaria militaris</name>
    <dbReference type="NCBI Taxonomy" id="73501"/>
    <lineage>
        <taxon>Eukaryota</taxon>
        <taxon>Fungi</taxon>
        <taxon>Dikarya</taxon>
        <taxon>Ascomycota</taxon>
        <taxon>Pezizomycotina</taxon>
        <taxon>Sordariomycetes</taxon>
        <taxon>Hypocreomycetidae</taxon>
        <taxon>Hypocreales</taxon>
        <taxon>Cordycipitaceae</taxon>
        <taxon>Cordyceps</taxon>
    </lineage>
</organism>
<evidence type="ECO:0000313" key="2">
    <source>
        <dbReference type="Proteomes" id="UP000323067"/>
    </source>
</evidence>
<dbReference type="Proteomes" id="UP000323067">
    <property type="component" value="Chromosome iii"/>
</dbReference>
<evidence type="ECO:0008006" key="3">
    <source>
        <dbReference type="Google" id="ProtNLM"/>
    </source>
</evidence>
<reference evidence="1 2" key="1">
    <citation type="journal article" date="2017" name="BMC Genomics">
        <title>Chromosome level assembly and secondary metabolite potential of the parasitic fungus Cordyceps militaris.</title>
        <authorList>
            <person name="Kramer G.J."/>
            <person name="Nodwell J.R."/>
        </authorList>
    </citation>
    <scope>NUCLEOTIDE SEQUENCE [LARGE SCALE GENOMIC DNA]</scope>
    <source>
        <strain evidence="1 2">ATCC 34164</strain>
    </source>
</reference>
<accession>A0A2H4SST2</accession>
<sequence>MAGHFLARSGPPELLLCILQLLESPRDILSFALTCRFMSEVWHANGAGYTVVWRLWSREIPYAEEGLILVRATRVVADAEQKGELPPKRMKLPRPWADKHPGPNASELHAVWQMHHYTEALTLCFEMGNYKYPKDLPWDVQPEKASRVAEWRDGVQRAIYRSLIITTALVGAYTEPLFEAQESHTEQLSTSTANNKPQFSSQLLKFVHGFPIYKLQPTQDDQNQLFGSPAQWLLEHILADTKSRKAMEERFENSCGRAKECQSRGDCPLKLSSGKGSHSDAHVVALEIMRVLWMCENITRKVTIKNLRGKEDKIMHNIGPVALFGKFSLWAIDYTDSADAGWFGTQFISSFFHMQGNNYKSNIEGLLECVHACSGEPNYFEASGAPTTPLRLKFFEYCLRHHVSAAFCDDFFINDPSALINSNLDNFLYCATLFSLDDEETRQRIDEEGPVHGSADLLIADFLDGSEVLASSASSPTLYYDRKSPSPTYHQN</sequence>
<dbReference type="OrthoDB" id="4870444at2759"/>
<proteinExistence type="predicted"/>
<gene>
    <name evidence="1" type="ORF">A9K55_001215</name>
</gene>
<name>A0A2H4SST2_CORMI</name>
<dbReference type="InterPro" id="IPR036047">
    <property type="entry name" value="F-box-like_dom_sf"/>
</dbReference>
<dbReference type="AlphaFoldDB" id="A0A2H4SST2"/>
<dbReference type="SUPFAM" id="SSF81383">
    <property type="entry name" value="F-box domain"/>
    <property type="match status" value="1"/>
</dbReference>
<dbReference type="VEuPathDB" id="FungiDB:CCM_02073"/>
<dbReference type="VEuPathDB" id="FungiDB:A9K55_001215"/>
<protein>
    <recommendedName>
        <fullName evidence="3">F-box domain-containing protein</fullName>
    </recommendedName>
</protein>
<dbReference type="EMBL" id="CP023326">
    <property type="protein sequence ID" value="ATY66167.1"/>
    <property type="molecule type" value="Genomic_DNA"/>
</dbReference>
<evidence type="ECO:0000313" key="1">
    <source>
        <dbReference type="EMBL" id="ATY66167.1"/>
    </source>
</evidence>